<name>F4CD64_SPHS2</name>
<dbReference type="EMBL" id="CP002584">
    <property type="protein sequence ID" value="ADZ77675.1"/>
    <property type="molecule type" value="Genomic_DNA"/>
</dbReference>
<protein>
    <submittedName>
        <fullName evidence="1">Uncharacterized protein</fullName>
    </submittedName>
</protein>
<proteinExistence type="predicted"/>
<dbReference type="HOGENOM" id="CLU_3405519_0_0_10"/>
<dbReference type="AlphaFoldDB" id="F4CD64"/>
<gene>
    <name evidence="1" type="ordered locus">Sph21_1105</name>
</gene>
<sequence>MENLYTIEALQQASYLSPTDNQSAGLITRT</sequence>
<organism evidence="1">
    <name type="scientific">Sphingobacterium sp. (strain 21)</name>
    <dbReference type="NCBI Taxonomy" id="743722"/>
    <lineage>
        <taxon>Bacteria</taxon>
        <taxon>Pseudomonadati</taxon>
        <taxon>Bacteroidota</taxon>
        <taxon>Sphingobacteriia</taxon>
        <taxon>Sphingobacteriales</taxon>
        <taxon>Sphingobacteriaceae</taxon>
        <taxon>Sphingobacterium</taxon>
    </lineage>
</organism>
<reference evidence="1" key="1">
    <citation type="submission" date="2011-03" db="EMBL/GenBank/DDBJ databases">
        <title>Complete sequence of Sphingobacterium sp. 21.</title>
        <authorList>
            <consortium name="US DOE Joint Genome Institute"/>
            <person name="Lucas S."/>
            <person name="Copeland A."/>
            <person name="Lapidus A."/>
            <person name="Cheng J.-F."/>
            <person name="Goodwin L."/>
            <person name="Pitluck S."/>
            <person name="Davenport K."/>
            <person name="Detter J.C."/>
            <person name="Han C."/>
            <person name="Tapia R."/>
            <person name="Land M."/>
            <person name="Hauser L."/>
            <person name="Kyrpides N."/>
            <person name="Ivanova N."/>
            <person name="Ovchinnikova G."/>
            <person name="Pagani I."/>
            <person name="Siebers A.K."/>
            <person name="Allgaier M."/>
            <person name="Thelen M.P."/>
            <person name="Hugenholtz P."/>
            <person name="Woyke T."/>
        </authorList>
    </citation>
    <scope>NUCLEOTIDE SEQUENCE</scope>
    <source>
        <strain evidence="1">21</strain>
    </source>
</reference>
<evidence type="ECO:0000313" key="1">
    <source>
        <dbReference type="EMBL" id="ADZ77675.1"/>
    </source>
</evidence>
<dbReference type="KEGG" id="shg:Sph21_1105"/>
<accession>F4CD64</accession>
<dbReference type="STRING" id="743722.Sph21_1105"/>